<name>A0A0P9C726_9GAMM</name>
<dbReference type="InterPro" id="IPR052196">
    <property type="entry name" value="Bact_Kbp"/>
</dbReference>
<gene>
    <name evidence="3" type="ORF">SAMN05661077_2210</name>
</gene>
<proteinExistence type="predicted"/>
<dbReference type="Gene3D" id="3.10.350.10">
    <property type="entry name" value="LysM domain"/>
    <property type="match status" value="1"/>
</dbReference>
<sequence length="171" mass="18777">MSQPERLLHVGALVLGTALVASGCASQPKAEQPAEPEQEEQPEPTVQEREAPEPEPQATAVEPEEKRVANGMLRAVPGEDQGTYTVGQGDTLWDIAAAEAIYGDAFAWPLIYKHNSDKIEDADLIYPDQEFLIQWEVGSTAYDAAVRHAKTRGSWSLGRTERSDLEYLEAN</sequence>
<dbReference type="Pfam" id="PF01476">
    <property type="entry name" value="LysM"/>
    <property type="match status" value="1"/>
</dbReference>
<organism evidence="3 4">
    <name type="scientific">Thiohalorhabdus denitrificans</name>
    <dbReference type="NCBI Taxonomy" id="381306"/>
    <lineage>
        <taxon>Bacteria</taxon>
        <taxon>Pseudomonadati</taxon>
        <taxon>Pseudomonadota</taxon>
        <taxon>Gammaproteobacteria</taxon>
        <taxon>Thiohalorhabdales</taxon>
        <taxon>Thiohalorhabdaceae</taxon>
        <taxon>Thiohalorhabdus</taxon>
    </lineage>
</organism>
<accession>A0A0P9C726</accession>
<dbReference type="PROSITE" id="PS51782">
    <property type="entry name" value="LYSM"/>
    <property type="match status" value="1"/>
</dbReference>
<protein>
    <recommendedName>
        <fullName evidence="2">LysM domain-containing protein</fullName>
    </recommendedName>
</protein>
<dbReference type="EMBL" id="FMUN01000006">
    <property type="protein sequence ID" value="SCY47224.1"/>
    <property type="molecule type" value="Genomic_DNA"/>
</dbReference>
<dbReference type="Proteomes" id="UP000183104">
    <property type="component" value="Unassembled WGS sequence"/>
</dbReference>
<dbReference type="PROSITE" id="PS51257">
    <property type="entry name" value="PROKAR_LIPOPROTEIN"/>
    <property type="match status" value="1"/>
</dbReference>
<evidence type="ECO:0000313" key="4">
    <source>
        <dbReference type="Proteomes" id="UP000183104"/>
    </source>
</evidence>
<evidence type="ECO:0000259" key="2">
    <source>
        <dbReference type="PROSITE" id="PS51782"/>
    </source>
</evidence>
<feature type="domain" description="LysM" evidence="2">
    <location>
        <begin position="82"/>
        <end position="133"/>
    </location>
</feature>
<evidence type="ECO:0000256" key="1">
    <source>
        <dbReference type="SAM" id="MobiDB-lite"/>
    </source>
</evidence>
<reference evidence="4" key="1">
    <citation type="submission" date="2016-10" db="EMBL/GenBank/DDBJ databases">
        <authorList>
            <person name="Varghese N."/>
        </authorList>
    </citation>
    <scope>NUCLEOTIDE SEQUENCE [LARGE SCALE GENOMIC DNA]</scope>
    <source>
        <strain evidence="4">HL 19</strain>
    </source>
</reference>
<dbReference type="PANTHER" id="PTHR34700">
    <property type="entry name" value="POTASSIUM BINDING PROTEIN KBP"/>
    <property type="match status" value="1"/>
</dbReference>
<evidence type="ECO:0000313" key="3">
    <source>
        <dbReference type="EMBL" id="SCY47224.1"/>
    </source>
</evidence>
<dbReference type="STRING" id="381306.AN478_05840"/>
<dbReference type="RefSeq" id="WP_231627341.1">
    <property type="nucleotide sequence ID" value="NZ_FMUN01000006.1"/>
</dbReference>
<dbReference type="InterPro" id="IPR018392">
    <property type="entry name" value="LysM"/>
</dbReference>
<dbReference type="InterPro" id="IPR036779">
    <property type="entry name" value="LysM_dom_sf"/>
</dbReference>
<feature type="region of interest" description="Disordered" evidence="1">
    <location>
        <begin position="23"/>
        <end position="66"/>
    </location>
</feature>
<dbReference type="PANTHER" id="PTHR34700:SF4">
    <property type="entry name" value="PHAGE-LIKE ELEMENT PBSX PROTEIN XKDP"/>
    <property type="match status" value="1"/>
</dbReference>
<keyword evidence="4" id="KW-1185">Reference proteome</keyword>
<dbReference type="AlphaFoldDB" id="A0A0P9C726"/>
<dbReference type="CDD" id="cd00118">
    <property type="entry name" value="LysM"/>
    <property type="match status" value="1"/>
</dbReference>